<dbReference type="Pfam" id="PF14269">
    <property type="entry name" value="Arylsulfotran_2"/>
    <property type="match status" value="1"/>
</dbReference>
<evidence type="ECO:0000313" key="4">
    <source>
        <dbReference type="Proteomes" id="UP000199062"/>
    </source>
</evidence>
<feature type="region of interest" description="Disordered" evidence="1">
    <location>
        <begin position="364"/>
        <end position="386"/>
    </location>
</feature>
<dbReference type="STRING" id="767519.SAMN05216559_1100"/>
<dbReference type="Proteomes" id="UP000199062">
    <property type="component" value="Unassembled WGS sequence"/>
</dbReference>
<feature type="transmembrane region" description="Helical" evidence="2">
    <location>
        <begin position="411"/>
        <end position="433"/>
    </location>
</feature>
<dbReference type="GO" id="GO:0016740">
    <property type="term" value="F:transferase activity"/>
    <property type="evidence" value="ECO:0007669"/>
    <property type="project" value="UniProtKB-KW"/>
</dbReference>
<dbReference type="EMBL" id="FOZK01000001">
    <property type="protein sequence ID" value="SFR92566.1"/>
    <property type="molecule type" value="Genomic_DNA"/>
</dbReference>
<evidence type="ECO:0000256" key="1">
    <source>
        <dbReference type="SAM" id="MobiDB-lite"/>
    </source>
</evidence>
<dbReference type="PANTHER" id="PTHR35340">
    <property type="entry name" value="PQQ ENZYME REPEAT PROTEIN-RELATED"/>
    <property type="match status" value="1"/>
</dbReference>
<proteinExistence type="predicted"/>
<keyword evidence="3" id="KW-0808">Transferase</keyword>
<dbReference type="SUPFAM" id="SSF63829">
    <property type="entry name" value="Calcium-dependent phosphotriesterase"/>
    <property type="match status" value="1"/>
</dbReference>
<keyword evidence="2" id="KW-0472">Membrane</keyword>
<protein>
    <submittedName>
        <fullName evidence="3">Arylsulfotransferase (ASST)</fullName>
    </submittedName>
</protein>
<name>A0A1I6KMY0_9EURY</name>
<organism evidence="3 4">
    <name type="scientific">Halomicrobium zhouii</name>
    <dbReference type="NCBI Taxonomy" id="767519"/>
    <lineage>
        <taxon>Archaea</taxon>
        <taxon>Methanobacteriati</taxon>
        <taxon>Methanobacteriota</taxon>
        <taxon>Stenosarchaea group</taxon>
        <taxon>Halobacteria</taxon>
        <taxon>Halobacteriales</taxon>
        <taxon>Haloarculaceae</taxon>
        <taxon>Halomicrobium</taxon>
    </lineage>
</organism>
<keyword evidence="2" id="KW-1133">Transmembrane helix</keyword>
<dbReference type="OrthoDB" id="306371at2157"/>
<accession>A0A1I6KMY0</accession>
<feature type="compositionally biased region" description="Basic and acidic residues" evidence="1">
    <location>
        <begin position="373"/>
        <end position="383"/>
    </location>
</feature>
<dbReference type="InterPro" id="IPR015943">
    <property type="entry name" value="WD40/YVTN_repeat-like_dom_sf"/>
</dbReference>
<evidence type="ECO:0000256" key="2">
    <source>
        <dbReference type="SAM" id="Phobius"/>
    </source>
</evidence>
<gene>
    <name evidence="3" type="ORF">SAMN05216559_1100</name>
</gene>
<sequence>MNTRLLLRLGFAVLVLAAIATVGNAMLTADATASDPAAAFEEGERAVDPPGETTVITTSQHGNNFLVAFAPDGTVAYYDDEYAFYNEVERVPGTNSVVYVATEHLNREQCHATEPCNRNVIERVNLTTGEREVLHERTNPRDRNQWHAIALLDDDGERIAVGDIAFDRVFVVDTETGVIDWEWEAQTDYNLSSGGVYPGDWTHLNDVEALPDGRLMVSLRNHDQVVFLDREDGLQENWTLGADGDHATLHEQHNPDYIPASGGGPAVLVADSENNRLVEYERTDGGDWKETWEWSDLDLRWPRDADRLPNGHTMVVDSNGGRVFELDTEGEIVWQVEMKGAYDVERFGVPADRDGIETARELGLPGETAQDTSARESVPEPRDVPAGSIGALEGVVPSILLNGLLYVLPPWFGIRELAATGVLLVAGMVWAGAELRWRGFRLRSPIERRRE</sequence>
<reference evidence="3 4" key="1">
    <citation type="submission" date="2016-10" db="EMBL/GenBank/DDBJ databases">
        <authorList>
            <person name="de Groot N.N."/>
        </authorList>
    </citation>
    <scope>NUCLEOTIDE SEQUENCE [LARGE SCALE GENOMIC DNA]</scope>
    <source>
        <strain evidence="3 4">CGMCC 1.10457</strain>
    </source>
</reference>
<dbReference type="PANTHER" id="PTHR35340:SF5">
    <property type="entry name" value="ASST-DOMAIN-CONTAINING PROTEIN"/>
    <property type="match status" value="1"/>
</dbReference>
<dbReference type="AlphaFoldDB" id="A0A1I6KMY0"/>
<keyword evidence="4" id="KW-1185">Reference proteome</keyword>
<dbReference type="InterPro" id="IPR053143">
    <property type="entry name" value="Arylsulfate_ST"/>
</dbReference>
<dbReference type="RefSeq" id="WP_089814629.1">
    <property type="nucleotide sequence ID" value="NZ_FOZK01000001.1"/>
</dbReference>
<dbReference type="InterPro" id="IPR039535">
    <property type="entry name" value="ASST-like"/>
</dbReference>
<keyword evidence="2" id="KW-0812">Transmembrane</keyword>
<dbReference type="Gene3D" id="2.130.10.10">
    <property type="entry name" value="YVTN repeat-like/Quinoprotein amine dehydrogenase"/>
    <property type="match status" value="1"/>
</dbReference>
<evidence type="ECO:0000313" key="3">
    <source>
        <dbReference type="EMBL" id="SFR92566.1"/>
    </source>
</evidence>